<protein>
    <submittedName>
        <fullName evidence="7">Putative ABC transporter permease protein</fullName>
    </submittedName>
</protein>
<reference evidence="8 10" key="2">
    <citation type="submission" date="2019-06" db="EMBL/GenBank/DDBJ databases">
        <title>Genome sequence analysis of &gt;100 Bacillus licheniformis strains suggests intrinsic resistance to this species.</title>
        <authorList>
            <person name="Wels M."/>
            <person name="Siezen R.J."/>
            <person name="Johansen E."/>
            <person name="Stuer-Lauridsen B."/>
            <person name="Bjerre K."/>
            <person name="Nielsen B.K.K."/>
        </authorList>
    </citation>
    <scope>NUCLEOTIDE SEQUENCE [LARGE SCALE GENOMIC DNA]</scope>
    <source>
        <strain evidence="8 10">BAC-15381</strain>
    </source>
</reference>
<reference evidence="7 9" key="1">
    <citation type="journal article" date="2016" name="Front. Microbiol.">
        <title>High-Level Heat Resistance of Spores of Bacillus amyloliquefaciens and Bacillus licheniformis Results from the Presence of a spoVA Operon in a Tn1546 Transposon.</title>
        <authorList>
            <person name="Berendsen E.M."/>
            <person name="Koning R.A."/>
            <person name="Boekhorst J."/>
            <person name="de Jong A."/>
            <person name="Kuipers O.P."/>
            <person name="Wells-Bennik M.H."/>
        </authorList>
    </citation>
    <scope>NUCLEOTIDE SEQUENCE [LARGE SCALE GENOMIC DNA]</scope>
    <source>
        <strain evidence="7 9">B4121</strain>
    </source>
</reference>
<dbReference type="InterPro" id="IPR013525">
    <property type="entry name" value="ABC2_TM"/>
</dbReference>
<evidence type="ECO:0000256" key="1">
    <source>
        <dbReference type="ARBA" id="ARBA00004141"/>
    </source>
</evidence>
<evidence type="ECO:0000313" key="7">
    <source>
        <dbReference type="EMBL" id="OLF95650.1"/>
    </source>
</evidence>
<feature type="domain" description="ABC-2 type transporter transmembrane" evidence="6">
    <location>
        <begin position="39"/>
        <end position="235"/>
    </location>
</feature>
<dbReference type="EMBL" id="LKPO01000008">
    <property type="protein sequence ID" value="OLF95650.1"/>
    <property type="molecule type" value="Genomic_DNA"/>
</dbReference>
<evidence type="ECO:0000256" key="4">
    <source>
        <dbReference type="ARBA" id="ARBA00023136"/>
    </source>
</evidence>
<evidence type="ECO:0000313" key="8">
    <source>
        <dbReference type="EMBL" id="TWL34314.1"/>
    </source>
</evidence>
<sequence length="245" mass="27842">MNVFQMQCRMEIKRMLRNRYFVFWSLAMPIAFYYIFTNVVNTNAPDPAAWNAHYLMSMTTFSIMGSSIMTLGIRMVQERTQGWSTFIRVTPLPDHIYFIAQMAGQSVIHILSITVIFLAGALINDVSLSPLEWFLCGLWALLGSLPFLAIGTLIGMMKKVDTAAGISNVLYMGLAVCGGMWMPLEIMPKMMQSIGYWLPSYHYGSGAWEIAQGQMPNWKSILFLLVYSIVVMLLSKYIRRKQEAV</sequence>
<comment type="caution">
    <text evidence="7">The sequence shown here is derived from an EMBL/GenBank/DDBJ whole genome shotgun (WGS) entry which is preliminary data.</text>
</comment>
<evidence type="ECO:0000256" key="5">
    <source>
        <dbReference type="SAM" id="Phobius"/>
    </source>
</evidence>
<keyword evidence="10" id="KW-1185">Reference proteome</keyword>
<dbReference type="Proteomes" id="UP000429980">
    <property type="component" value="Unassembled WGS sequence"/>
</dbReference>
<feature type="transmembrane region" description="Helical" evidence="5">
    <location>
        <begin position="52"/>
        <end position="76"/>
    </location>
</feature>
<dbReference type="InterPro" id="IPR051784">
    <property type="entry name" value="Nod_factor_ABC_transporter"/>
</dbReference>
<dbReference type="GO" id="GO:0043190">
    <property type="term" value="C:ATP-binding cassette (ABC) transporter complex"/>
    <property type="evidence" value="ECO:0007669"/>
    <property type="project" value="InterPro"/>
</dbReference>
<feature type="transmembrane region" description="Helical" evidence="5">
    <location>
        <begin position="166"/>
        <end position="184"/>
    </location>
</feature>
<dbReference type="PANTHER" id="PTHR43229:SF6">
    <property type="entry name" value="ABC-TYPE MULTIDRUG TRANSPORT SYSTEM, PERMEASE COMPONENT"/>
    <property type="match status" value="1"/>
</dbReference>
<proteinExistence type="predicted"/>
<dbReference type="EMBL" id="NILF01000065">
    <property type="protein sequence ID" value="TWL34314.1"/>
    <property type="molecule type" value="Genomic_DNA"/>
</dbReference>
<dbReference type="InterPro" id="IPR000412">
    <property type="entry name" value="ABC_2_transport"/>
</dbReference>
<dbReference type="PIRSF" id="PIRSF006648">
    <property type="entry name" value="DrrB"/>
    <property type="match status" value="1"/>
</dbReference>
<keyword evidence="2 5" id="KW-0812">Transmembrane</keyword>
<evidence type="ECO:0000313" key="9">
    <source>
        <dbReference type="Proteomes" id="UP000185604"/>
    </source>
</evidence>
<evidence type="ECO:0000256" key="2">
    <source>
        <dbReference type="ARBA" id="ARBA00022692"/>
    </source>
</evidence>
<feature type="transmembrane region" description="Helical" evidence="5">
    <location>
        <begin position="131"/>
        <end position="154"/>
    </location>
</feature>
<comment type="subcellular location">
    <subcellularLocation>
        <location evidence="1">Membrane</location>
        <topology evidence="1">Multi-pass membrane protein</topology>
    </subcellularLocation>
</comment>
<feature type="transmembrane region" description="Helical" evidence="5">
    <location>
        <begin position="96"/>
        <end position="119"/>
    </location>
</feature>
<dbReference type="GO" id="GO:0140359">
    <property type="term" value="F:ABC-type transporter activity"/>
    <property type="evidence" value="ECO:0007669"/>
    <property type="project" value="InterPro"/>
</dbReference>
<keyword evidence="4 5" id="KW-0472">Membrane</keyword>
<accession>A0A6I7TME5</accession>
<feature type="transmembrane region" description="Helical" evidence="5">
    <location>
        <begin position="221"/>
        <end position="238"/>
    </location>
</feature>
<dbReference type="PANTHER" id="PTHR43229">
    <property type="entry name" value="NODULATION PROTEIN J"/>
    <property type="match status" value="1"/>
</dbReference>
<feature type="transmembrane region" description="Helical" evidence="5">
    <location>
        <begin position="21"/>
        <end position="40"/>
    </location>
</feature>
<evidence type="ECO:0000256" key="3">
    <source>
        <dbReference type="ARBA" id="ARBA00022989"/>
    </source>
</evidence>
<dbReference type="AlphaFoldDB" id="A0A6I7TME5"/>
<gene>
    <name evidence="7" type="ORF">B4121_1212</name>
    <name evidence="8" type="ORF">CHCC15381_4598</name>
</gene>
<evidence type="ECO:0000313" key="10">
    <source>
        <dbReference type="Proteomes" id="UP000429980"/>
    </source>
</evidence>
<dbReference type="Proteomes" id="UP000185604">
    <property type="component" value="Unassembled WGS sequence"/>
</dbReference>
<organism evidence="7 9">
    <name type="scientific">Bacillus paralicheniformis</name>
    <dbReference type="NCBI Taxonomy" id="1648923"/>
    <lineage>
        <taxon>Bacteria</taxon>
        <taxon>Bacillati</taxon>
        <taxon>Bacillota</taxon>
        <taxon>Bacilli</taxon>
        <taxon>Bacillales</taxon>
        <taxon>Bacillaceae</taxon>
        <taxon>Bacillus</taxon>
    </lineage>
</organism>
<dbReference type="Pfam" id="PF12698">
    <property type="entry name" value="ABC2_membrane_3"/>
    <property type="match status" value="1"/>
</dbReference>
<keyword evidence="3 5" id="KW-1133">Transmembrane helix</keyword>
<evidence type="ECO:0000259" key="6">
    <source>
        <dbReference type="Pfam" id="PF12698"/>
    </source>
</evidence>
<dbReference type="RefSeq" id="WP_025810505.1">
    <property type="nucleotide sequence ID" value="NZ_AP023088.1"/>
</dbReference>
<name>A0A6I7TME5_9BACI</name>